<dbReference type="EMBL" id="ML211186">
    <property type="protein sequence ID" value="TFK86723.1"/>
    <property type="molecule type" value="Genomic_DNA"/>
</dbReference>
<name>A0A5C3PL61_9APHY</name>
<feature type="compositionally biased region" description="Low complexity" evidence="1">
    <location>
        <begin position="7"/>
        <end position="24"/>
    </location>
</feature>
<reference evidence="2 3" key="1">
    <citation type="journal article" date="2019" name="Nat. Ecol. Evol.">
        <title>Megaphylogeny resolves global patterns of mushroom evolution.</title>
        <authorList>
            <person name="Varga T."/>
            <person name="Krizsan K."/>
            <person name="Foldi C."/>
            <person name="Dima B."/>
            <person name="Sanchez-Garcia M."/>
            <person name="Sanchez-Ramirez S."/>
            <person name="Szollosi G.J."/>
            <person name="Szarkandi J.G."/>
            <person name="Papp V."/>
            <person name="Albert L."/>
            <person name="Andreopoulos W."/>
            <person name="Angelini C."/>
            <person name="Antonin V."/>
            <person name="Barry K.W."/>
            <person name="Bougher N.L."/>
            <person name="Buchanan P."/>
            <person name="Buyck B."/>
            <person name="Bense V."/>
            <person name="Catcheside P."/>
            <person name="Chovatia M."/>
            <person name="Cooper J."/>
            <person name="Damon W."/>
            <person name="Desjardin D."/>
            <person name="Finy P."/>
            <person name="Geml J."/>
            <person name="Haridas S."/>
            <person name="Hughes K."/>
            <person name="Justo A."/>
            <person name="Karasinski D."/>
            <person name="Kautmanova I."/>
            <person name="Kiss B."/>
            <person name="Kocsube S."/>
            <person name="Kotiranta H."/>
            <person name="LaButti K.M."/>
            <person name="Lechner B.E."/>
            <person name="Liimatainen K."/>
            <person name="Lipzen A."/>
            <person name="Lukacs Z."/>
            <person name="Mihaltcheva S."/>
            <person name="Morgado L.N."/>
            <person name="Niskanen T."/>
            <person name="Noordeloos M.E."/>
            <person name="Ohm R.A."/>
            <person name="Ortiz-Santana B."/>
            <person name="Ovrebo C."/>
            <person name="Racz N."/>
            <person name="Riley R."/>
            <person name="Savchenko A."/>
            <person name="Shiryaev A."/>
            <person name="Soop K."/>
            <person name="Spirin V."/>
            <person name="Szebenyi C."/>
            <person name="Tomsovsky M."/>
            <person name="Tulloss R.E."/>
            <person name="Uehling J."/>
            <person name="Grigoriev I.V."/>
            <person name="Vagvolgyi C."/>
            <person name="Papp T."/>
            <person name="Martin F.M."/>
            <person name="Miettinen O."/>
            <person name="Hibbett D.S."/>
            <person name="Nagy L.G."/>
        </authorList>
    </citation>
    <scope>NUCLEOTIDE SEQUENCE [LARGE SCALE GENOMIC DNA]</scope>
    <source>
        <strain evidence="2 3">HHB13444</strain>
    </source>
</reference>
<evidence type="ECO:0000256" key="1">
    <source>
        <dbReference type="SAM" id="MobiDB-lite"/>
    </source>
</evidence>
<dbReference type="InParanoid" id="A0A5C3PL61"/>
<feature type="compositionally biased region" description="Basic and acidic residues" evidence="1">
    <location>
        <begin position="128"/>
        <end position="151"/>
    </location>
</feature>
<accession>A0A5C3PL61</accession>
<evidence type="ECO:0000313" key="3">
    <source>
        <dbReference type="Proteomes" id="UP000308197"/>
    </source>
</evidence>
<evidence type="ECO:0000313" key="2">
    <source>
        <dbReference type="EMBL" id="TFK86723.1"/>
    </source>
</evidence>
<sequence length="177" mass="19189">MPPAEVATLPTMTGTTNPATGTRTQGPELLAYRYKDQTVYVVPAESYEQAIDFAQSVFPELVDIARDRISICVNGQIGKQGGHIRIAPMAWGIVIAKLSSFEILDVVVQPSPPHSKGSSAVDQAVDVKHSMSHDDPPGYEEQKSSDEELRSTRRLRSTPSTSTMSAFAKALFGKRVA</sequence>
<proteinExistence type="predicted"/>
<feature type="region of interest" description="Disordered" evidence="1">
    <location>
        <begin position="1"/>
        <end position="24"/>
    </location>
</feature>
<keyword evidence="3" id="KW-1185">Reference proteome</keyword>
<gene>
    <name evidence="2" type="ORF">K466DRAFT_586979</name>
</gene>
<organism evidence="2 3">
    <name type="scientific">Polyporus arcularius HHB13444</name>
    <dbReference type="NCBI Taxonomy" id="1314778"/>
    <lineage>
        <taxon>Eukaryota</taxon>
        <taxon>Fungi</taxon>
        <taxon>Dikarya</taxon>
        <taxon>Basidiomycota</taxon>
        <taxon>Agaricomycotina</taxon>
        <taxon>Agaricomycetes</taxon>
        <taxon>Polyporales</taxon>
        <taxon>Polyporaceae</taxon>
        <taxon>Polyporus</taxon>
    </lineage>
</organism>
<dbReference type="AlphaFoldDB" id="A0A5C3PL61"/>
<feature type="region of interest" description="Disordered" evidence="1">
    <location>
        <begin position="128"/>
        <end position="163"/>
    </location>
</feature>
<dbReference type="Proteomes" id="UP000308197">
    <property type="component" value="Unassembled WGS sequence"/>
</dbReference>
<protein>
    <submittedName>
        <fullName evidence="2">Uncharacterized protein</fullName>
    </submittedName>
</protein>